<dbReference type="InterPro" id="IPR036390">
    <property type="entry name" value="WH_DNA-bd_sf"/>
</dbReference>
<dbReference type="PROSITE" id="PS50949">
    <property type="entry name" value="HTH_GNTR"/>
    <property type="match status" value="1"/>
</dbReference>
<comment type="caution">
    <text evidence="5">The sequence shown here is derived from an EMBL/GenBank/DDBJ whole genome shotgun (WGS) entry which is preliminary data.</text>
</comment>
<evidence type="ECO:0000313" key="5">
    <source>
        <dbReference type="EMBL" id="PWG65439.1"/>
    </source>
</evidence>
<dbReference type="SUPFAM" id="SSF46785">
    <property type="entry name" value="Winged helix' DNA-binding domain"/>
    <property type="match status" value="1"/>
</dbReference>
<evidence type="ECO:0000256" key="1">
    <source>
        <dbReference type="ARBA" id="ARBA00023015"/>
    </source>
</evidence>
<proteinExistence type="predicted"/>
<dbReference type="InterPro" id="IPR028978">
    <property type="entry name" value="Chorismate_lyase_/UTRA_dom_sf"/>
</dbReference>
<dbReference type="InterPro" id="IPR050679">
    <property type="entry name" value="Bact_HTH_transcr_reg"/>
</dbReference>
<gene>
    <name evidence="5" type="ORF">DEM34_01470</name>
</gene>
<feature type="domain" description="HTH gntR-type" evidence="4">
    <location>
        <begin position="13"/>
        <end position="81"/>
    </location>
</feature>
<accession>A0A2U2N902</accession>
<dbReference type="OrthoDB" id="7173258at2"/>
<dbReference type="PANTHER" id="PTHR44846:SF1">
    <property type="entry name" value="MANNOSYL-D-GLYCERATE TRANSPORT_METABOLISM SYSTEM REPRESSOR MNGR-RELATED"/>
    <property type="match status" value="1"/>
</dbReference>
<evidence type="ECO:0000313" key="6">
    <source>
        <dbReference type="Proteomes" id="UP000245474"/>
    </source>
</evidence>
<sequence>MTSAGNANAPAFRPLYLQMKETLTQRLAAGEWLPGALLPSETALAREYGVSQGTIRKALDAMAAERLVVRHQGRGTEVARHTTERSLFQFWHLYGSDGRRQLPTSRVLECRRGRARSAEAETLNLERGAPVVRIFRLRYLGNRPTLLEWITVSAERFPGLERFGQQLPNAVYELYQREYRVTVQRASEELRAVAADADDARHLGIEKGAPLLEIRRTAIDLENQPVEMRVSRCDTAHHHYLNELV</sequence>
<dbReference type="CDD" id="cd07377">
    <property type="entry name" value="WHTH_GntR"/>
    <property type="match status" value="1"/>
</dbReference>
<dbReference type="Proteomes" id="UP000245474">
    <property type="component" value="Unassembled WGS sequence"/>
</dbReference>
<dbReference type="SMART" id="SM00345">
    <property type="entry name" value="HTH_GNTR"/>
    <property type="match status" value="1"/>
</dbReference>
<dbReference type="PANTHER" id="PTHR44846">
    <property type="entry name" value="MANNOSYL-D-GLYCERATE TRANSPORT/METABOLISM SYSTEM REPRESSOR MNGR-RELATED"/>
    <property type="match status" value="1"/>
</dbReference>
<evidence type="ECO:0000256" key="2">
    <source>
        <dbReference type="ARBA" id="ARBA00023125"/>
    </source>
</evidence>
<dbReference type="GO" id="GO:0045892">
    <property type="term" value="P:negative regulation of DNA-templated transcription"/>
    <property type="evidence" value="ECO:0007669"/>
    <property type="project" value="TreeGrafter"/>
</dbReference>
<evidence type="ECO:0000256" key="3">
    <source>
        <dbReference type="ARBA" id="ARBA00023163"/>
    </source>
</evidence>
<dbReference type="AlphaFoldDB" id="A0A2U2N902"/>
<dbReference type="SMART" id="SM00866">
    <property type="entry name" value="UTRA"/>
    <property type="match status" value="1"/>
</dbReference>
<name>A0A2U2N902_9GAMM</name>
<dbReference type="Gene3D" id="3.40.1410.10">
    <property type="entry name" value="Chorismate lyase-like"/>
    <property type="match status" value="1"/>
</dbReference>
<dbReference type="GO" id="GO:0003700">
    <property type="term" value="F:DNA-binding transcription factor activity"/>
    <property type="evidence" value="ECO:0007669"/>
    <property type="project" value="InterPro"/>
</dbReference>
<keyword evidence="3" id="KW-0804">Transcription</keyword>
<dbReference type="InterPro" id="IPR036388">
    <property type="entry name" value="WH-like_DNA-bd_sf"/>
</dbReference>
<organism evidence="5 6">
    <name type="scientific">Sediminicurvatus halobius</name>
    <dbReference type="NCBI Taxonomy" id="2182432"/>
    <lineage>
        <taxon>Bacteria</taxon>
        <taxon>Pseudomonadati</taxon>
        <taxon>Pseudomonadota</taxon>
        <taxon>Gammaproteobacteria</taxon>
        <taxon>Chromatiales</taxon>
        <taxon>Ectothiorhodospiraceae</taxon>
        <taxon>Sediminicurvatus</taxon>
    </lineage>
</organism>
<dbReference type="InterPro" id="IPR000524">
    <property type="entry name" value="Tscrpt_reg_HTH_GntR"/>
</dbReference>
<dbReference type="Gene3D" id="1.10.10.10">
    <property type="entry name" value="Winged helix-like DNA-binding domain superfamily/Winged helix DNA-binding domain"/>
    <property type="match status" value="1"/>
</dbReference>
<dbReference type="RefSeq" id="WP_109675524.1">
    <property type="nucleotide sequence ID" value="NZ_CP086615.1"/>
</dbReference>
<reference evidence="5 6" key="1">
    <citation type="submission" date="2018-05" db="EMBL/GenBank/DDBJ databases">
        <title>Spiribacter halobius sp. nov., a moderately halophilic bacterium isolated from marine solar saltern.</title>
        <authorList>
            <person name="Zheng W.-S."/>
            <person name="Lu D.-C."/>
            <person name="Du Z.-J."/>
        </authorList>
    </citation>
    <scope>NUCLEOTIDE SEQUENCE [LARGE SCALE GENOMIC DNA]</scope>
    <source>
        <strain evidence="5 6">E85</strain>
    </source>
</reference>
<dbReference type="PRINTS" id="PR00035">
    <property type="entry name" value="HTHGNTR"/>
</dbReference>
<dbReference type="SUPFAM" id="SSF64288">
    <property type="entry name" value="Chorismate lyase-like"/>
    <property type="match status" value="1"/>
</dbReference>
<dbReference type="Pfam" id="PF00392">
    <property type="entry name" value="GntR"/>
    <property type="match status" value="1"/>
</dbReference>
<dbReference type="EMBL" id="QFFI01000002">
    <property type="protein sequence ID" value="PWG65439.1"/>
    <property type="molecule type" value="Genomic_DNA"/>
</dbReference>
<dbReference type="GO" id="GO:0003677">
    <property type="term" value="F:DNA binding"/>
    <property type="evidence" value="ECO:0007669"/>
    <property type="project" value="UniProtKB-KW"/>
</dbReference>
<dbReference type="Pfam" id="PF07702">
    <property type="entry name" value="UTRA"/>
    <property type="match status" value="1"/>
</dbReference>
<keyword evidence="2" id="KW-0238">DNA-binding</keyword>
<evidence type="ECO:0000259" key="4">
    <source>
        <dbReference type="PROSITE" id="PS50949"/>
    </source>
</evidence>
<keyword evidence="1" id="KW-0805">Transcription regulation</keyword>
<dbReference type="InterPro" id="IPR011663">
    <property type="entry name" value="UTRA"/>
</dbReference>
<protein>
    <submittedName>
        <fullName evidence="5">GntR family transcriptional regulator</fullName>
    </submittedName>
</protein>
<keyword evidence="6" id="KW-1185">Reference proteome</keyword>